<name>X1VUB2_9ZZZZ</name>
<evidence type="ECO:0000313" key="1">
    <source>
        <dbReference type="EMBL" id="GAJ13765.1"/>
    </source>
</evidence>
<reference evidence="1" key="1">
    <citation type="journal article" date="2014" name="Front. Microbiol.">
        <title>High frequency of phylogenetically diverse reductive dehalogenase-homologous genes in deep subseafloor sedimentary metagenomes.</title>
        <authorList>
            <person name="Kawai M."/>
            <person name="Futagami T."/>
            <person name="Toyoda A."/>
            <person name="Takaki Y."/>
            <person name="Nishi S."/>
            <person name="Hori S."/>
            <person name="Arai W."/>
            <person name="Tsubouchi T."/>
            <person name="Morono Y."/>
            <person name="Uchiyama I."/>
            <person name="Ito T."/>
            <person name="Fujiyama A."/>
            <person name="Inagaki F."/>
            <person name="Takami H."/>
        </authorList>
    </citation>
    <scope>NUCLEOTIDE SEQUENCE</scope>
    <source>
        <strain evidence="1">Expedition CK06-06</strain>
    </source>
</reference>
<proteinExistence type="predicted"/>
<organism evidence="1">
    <name type="scientific">marine sediment metagenome</name>
    <dbReference type="NCBI Taxonomy" id="412755"/>
    <lineage>
        <taxon>unclassified sequences</taxon>
        <taxon>metagenomes</taxon>
        <taxon>ecological metagenomes</taxon>
    </lineage>
</organism>
<gene>
    <name evidence="1" type="ORF">S12H4_42361</name>
</gene>
<sequence>MANLPGEREDKMPVIWRRRYGSIQLRDKVKPGELGILWLGQGGFSKKG</sequence>
<dbReference type="EMBL" id="BARW01025909">
    <property type="protein sequence ID" value="GAJ13765.1"/>
    <property type="molecule type" value="Genomic_DNA"/>
</dbReference>
<protein>
    <submittedName>
        <fullName evidence="1">Uncharacterized protein</fullName>
    </submittedName>
</protein>
<dbReference type="AlphaFoldDB" id="X1VUB2"/>
<accession>X1VUB2</accession>
<comment type="caution">
    <text evidence="1">The sequence shown here is derived from an EMBL/GenBank/DDBJ whole genome shotgun (WGS) entry which is preliminary data.</text>
</comment>